<dbReference type="EMBL" id="LR026987">
    <property type="protein sequence ID" value="VCU40788.1"/>
    <property type="molecule type" value="Genomic_DNA"/>
</dbReference>
<protein>
    <submittedName>
        <fullName evidence="1">Bgt-50657</fullName>
    </submittedName>
</protein>
<gene>
    <name evidence="1" type="ORF">BGT96224V316_LOCUS2048</name>
</gene>
<accession>A0A9X9LAI0</accession>
<dbReference type="Proteomes" id="UP000324639">
    <property type="component" value="Chromosome Bgt_-04"/>
</dbReference>
<proteinExistence type="predicted"/>
<sequence length="51" mass="5814">MATYVSGYNEAKSLMGTMKFMATKSLQNFALKIGSLRMLWPGILEEVSRRR</sequence>
<name>A0A9X9LAI0_BLUGR</name>
<keyword evidence="2" id="KW-1185">Reference proteome</keyword>
<evidence type="ECO:0000313" key="2">
    <source>
        <dbReference type="Proteomes" id="UP000324639"/>
    </source>
</evidence>
<reference evidence="1 2" key="1">
    <citation type="submission" date="2018-08" db="EMBL/GenBank/DDBJ databases">
        <authorList>
            <person name="Muller C M."/>
        </authorList>
    </citation>
    <scope>NUCLEOTIDE SEQUENCE [LARGE SCALE GENOMIC DNA]</scope>
</reference>
<organism evidence="1 2">
    <name type="scientific">Blumeria graminis f. sp. tritici</name>
    <dbReference type="NCBI Taxonomy" id="62690"/>
    <lineage>
        <taxon>Eukaryota</taxon>
        <taxon>Fungi</taxon>
        <taxon>Dikarya</taxon>
        <taxon>Ascomycota</taxon>
        <taxon>Pezizomycotina</taxon>
        <taxon>Leotiomycetes</taxon>
        <taxon>Erysiphales</taxon>
        <taxon>Erysiphaceae</taxon>
        <taxon>Blumeria</taxon>
    </lineage>
</organism>
<evidence type="ECO:0000313" key="1">
    <source>
        <dbReference type="EMBL" id="VCU40788.1"/>
    </source>
</evidence>
<dbReference type="AlphaFoldDB" id="A0A9X9LAI0"/>